<dbReference type="Gene3D" id="3.30.200.20">
    <property type="entry name" value="Phosphorylase Kinase, domain 1"/>
    <property type="match status" value="1"/>
</dbReference>
<sequence length="131" mass="15437">MFHSTICLAPGLKDSQHCRYSAHIVETNETVAIKKVFVDRRYRNRELQVWREMHHPNIVTLKHAFYTSGDLVDELYLNMVMEYVPETVYCVMKRFGRPSLLPHIFRMFLSMCSRRSQDALKLSQIAETCLP</sequence>
<protein>
    <submittedName>
        <fullName evidence="8">Glycogen synthase kinase-3 alpha (GSK-3 alpha) (Serine/threonine-protein kinase GSK3A)</fullName>
    </submittedName>
</protein>
<dbReference type="InterPro" id="IPR050591">
    <property type="entry name" value="GSK-3"/>
</dbReference>
<comment type="caution">
    <text evidence="8">The sequence shown here is derived from an EMBL/GenBank/DDBJ whole genome shotgun (WGS) entry which is preliminary data.</text>
</comment>
<keyword evidence="9" id="KW-1185">Reference proteome</keyword>
<evidence type="ECO:0000256" key="5">
    <source>
        <dbReference type="ARBA" id="ARBA00022777"/>
    </source>
</evidence>
<feature type="domain" description="Protein kinase" evidence="7">
    <location>
        <begin position="1"/>
        <end position="131"/>
    </location>
</feature>
<dbReference type="InterPro" id="IPR000719">
    <property type="entry name" value="Prot_kinase_dom"/>
</dbReference>
<evidence type="ECO:0000256" key="1">
    <source>
        <dbReference type="ARBA" id="ARBA00005527"/>
    </source>
</evidence>
<evidence type="ECO:0000313" key="8">
    <source>
        <dbReference type="EMBL" id="CAK9000272.1"/>
    </source>
</evidence>
<dbReference type="PANTHER" id="PTHR24057:SF0">
    <property type="entry name" value="PROTEIN KINASE SHAGGY-RELATED"/>
    <property type="match status" value="1"/>
</dbReference>
<dbReference type="PROSITE" id="PS50011">
    <property type="entry name" value="PROTEIN_KINASE_DOM"/>
    <property type="match status" value="1"/>
</dbReference>
<evidence type="ECO:0000256" key="3">
    <source>
        <dbReference type="ARBA" id="ARBA00022679"/>
    </source>
</evidence>
<keyword evidence="6" id="KW-0067">ATP-binding</keyword>
<proteinExistence type="inferred from homology"/>
<comment type="similarity">
    <text evidence="1">Belongs to the protein kinase superfamily. CMGC Ser/Thr protein kinase family. GSK-3 subfamily.</text>
</comment>
<evidence type="ECO:0000313" key="9">
    <source>
        <dbReference type="Proteomes" id="UP001642464"/>
    </source>
</evidence>
<dbReference type="SUPFAM" id="SSF56112">
    <property type="entry name" value="Protein kinase-like (PK-like)"/>
    <property type="match status" value="1"/>
</dbReference>
<keyword evidence="5 8" id="KW-0418">Kinase</keyword>
<dbReference type="EMBL" id="CAXAMM010003525">
    <property type="protein sequence ID" value="CAK9000272.1"/>
    <property type="molecule type" value="Genomic_DNA"/>
</dbReference>
<dbReference type="PANTHER" id="PTHR24057">
    <property type="entry name" value="GLYCOGEN SYNTHASE KINASE-3 ALPHA"/>
    <property type="match status" value="1"/>
</dbReference>
<evidence type="ECO:0000256" key="2">
    <source>
        <dbReference type="ARBA" id="ARBA00022527"/>
    </source>
</evidence>
<keyword evidence="3" id="KW-0808">Transferase</keyword>
<dbReference type="Proteomes" id="UP001642464">
    <property type="component" value="Unassembled WGS sequence"/>
</dbReference>
<dbReference type="InterPro" id="IPR011009">
    <property type="entry name" value="Kinase-like_dom_sf"/>
</dbReference>
<name>A0ABP0ICH0_9DINO</name>
<evidence type="ECO:0000259" key="7">
    <source>
        <dbReference type="PROSITE" id="PS50011"/>
    </source>
</evidence>
<gene>
    <name evidence="8" type="ORF">SCF082_LOCUS6421</name>
</gene>
<keyword evidence="2" id="KW-0723">Serine/threonine-protein kinase</keyword>
<organism evidence="8 9">
    <name type="scientific">Durusdinium trenchii</name>
    <dbReference type="NCBI Taxonomy" id="1381693"/>
    <lineage>
        <taxon>Eukaryota</taxon>
        <taxon>Sar</taxon>
        <taxon>Alveolata</taxon>
        <taxon>Dinophyceae</taxon>
        <taxon>Suessiales</taxon>
        <taxon>Symbiodiniaceae</taxon>
        <taxon>Durusdinium</taxon>
    </lineage>
</organism>
<keyword evidence="4" id="KW-0547">Nucleotide-binding</keyword>
<dbReference type="GO" id="GO:0016301">
    <property type="term" value="F:kinase activity"/>
    <property type="evidence" value="ECO:0007669"/>
    <property type="project" value="UniProtKB-KW"/>
</dbReference>
<evidence type="ECO:0000256" key="6">
    <source>
        <dbReference type="ARBA" id="ARBA00022840"/>
    </source>
</evidence>
<evidence type="ECO:0000256" key="4">
    <source>
        <dbReference type="ARBA" id="ARBA00022741"/>
    </source>
</evidence>
<reference evidence="8 9" key="1">
    <citation type="submission" date="2024-02" db="EMBL/GenBank/DDBJ databases">
        <authorList>
            <person name="Chen Y."/>
            <person name="Shah S."/>
            <person name="Dougan E. K."/>
            <person name="Thang M."/>
            <person name="Chan C."/>
        </authorList>
    </citation>
    <scope>NUCLEOTIDE SEQUENCE [LARGE SCALE GENOMIC DNA]</scope>
</reference>
<accession>A0ABP0ICH0</accession>